<dbReference type="InterPro" id="IPR050406">
    <property type="entry name" value="FGGY_Carb_Kinase"/>
</dbReference>
<dbReference type="Proteomes" id="UP000886829">
    <property type="component" value="Unassembled WGS sequence"/>
</dbReference>
<keyword evidence="4" id="KW-0418">Kinase</keyword>
<name>A0A9D2B0N6_9GAMM</name>
<dbReference type="GO" id="GO:0008993">
    <property type="term" value="F:rhamnulokinase activity"/>
    <property type="evidence" value="ECO:0007669"/>
    <property type="project" value="InterPro"/>
</dbReference>
<reference evidence="9" key="2">
    <citation type="submission" date="2021-04" db="EMBL/GenBank/DDBJ databases">
        <authorList>
            <person name="Gilroy R."/>
        </authorList>
    </citation>
    <scope>NUCLEOTIDE SEQUENCE</scope>
    <source>
        <strain evidence="9">USASDec5-558</strain>
    </source>
</reference>
<evidence type="ECO:0000256" key="4">
    <source>
        <dbReference type="ARBA" id="ARBA00022777"/>
    </source>
</evidence>
<evidence type="ECO:0000313" key="10">
    <source>
        <dbReference type="Proteomes" id="UP000886829"/>
    </source>
</evidence>
<evidence type="ECO:0000256" key="6">
    <source>
        <dbReference type="ARBA" id="ARBA00023308"/>
    </source>
</evidence>
<keyword evidence="3" id="KW-0547">Nucleotide-binding</keyword>
<dbReference type="GO" id="GO:0005524">
    <property type="term" value="F:ATP binding"/>
    <property type="evidence" value="ECO:0007669"/>
    <property type="project" value="UniProtKB-KW"/>
</dbReference>
<dbReference type="GO" id="GO:0019301">
    <property type="term" value="P:rhamnose catabolic process"/>
    <property type="evidence" value="ECO:0007669"/>
    <property type="project" value="InterPro"/>
</dbReference>
<evidence type="ECO:0000259" key="7">
    <source>
        <dbReference type="Pfam" id="PF00370"/>
    </source>
</evidence>
<evidence type="ECO:0000259" key="8">
    <source>
        <dbReference type="Pfam" id="PF02782"/>
    </source>
</evidence>
<evidence type="ECO:0000313" key="9">
    <source>
        <dbReference type="EMBL" id="HIX56111.1"/>
    </source>
</evidence>
<feature type="domain" description="Carbohydrate kinase FGGY N-terminal" evidence="7">
    <location>
        <begin position="3"/>
        <end position="239"/>
    </location>
</feature>
<keyword evidence="6" id="KW-0684">Rhamnose metabolism</keyword>
<sequence length="463" mass="51510">MKYSLAFDFGATSFRAILGKLENGRFVTEEVLRVEHERVEQDGRSRWQLDMMLQEISKTILKYKDEIASIGVDTWGVDCGLLGADGKLVEAPVSYRDPRHQEGFERAQQQLSTEQIFMQTGNQIMSINTLFQLLTLQKDGVLDKAQTVLMLPDLFNYMLTGKKHRELTIASTSQLIDLRTQQLSAGILDAYGLKPELFPAPIRPGECVGTTAGSLLPELAHTDIPVMAVPSHDTASAVLMTEAYSDKETAFLSCGTWSLIGCLTPAPVISEQVLAYNLTNETGFNGVNMFFKNITGLYIIEMLKQALEKKQQRHIDYAEITAYVEQCPVELTVDVDDPLFAQNSFDVIAAVDSLTGQHLDNDLSYFKVIYLSLAKKYKEVLGQIEQILGYRFKQLHMIGGGVKSKYLCSLIAKELQLKVIAGPDEATAFGNLLTQKLALNEFSSLDEGRKVILASSKVSTYNF</sequence>
<dbReference type="Pfam" id="PF00370">
    <property type="entry name" value="FGGY_N"/>
    <property type="match status" value="1"/>
</dbReference>
<feature type="domain" description="Carbohydrate kinase FGGY C-terminal" evidence="8">
    <location>
        <begin position="251"/>
        <end position="437"/>
    </location>
</feature>
<organism evidence="9 10">
    <name type="scientific">Candidatus Anaerobiospirillum pullistercoris</name>
    <dbReference type="NCBI Taxonomy" id="2838452"/>
    <lineage>
        <taxon>Bacteria</taxon>
        <taxon>Pseudomonadati</taxon>
        <taxon>Pseudomonadota</taxon>
        <taxon>Gammaproteobacteria</taxon>
        <taxon>Aeromonadales</taxon>
        <taxon>Succinivibrionaceae</taxon>
        <taxon>Anaerobiospirillum</taxon>
    </lineage>
</organism>
<dbReference type="InterPro" id="IPR018485">
    <property type="entry name" value="FGGY_C"/>
</dbReference>
<evidence type="ECO:0000256" key="3">
    <source>
        <dbReference type="ARBA" id="ARBA00022741"/>
    </source>
</evidence>
<gene>
    <name evidence="9" type="ORF">H9850_01410</name>
</gene>
<comment type="similarity">
    <text evidence="1">Belongs to the FGGY kinase family.</text>
</comment>
<dbReference type="Gene3D" id="3.30.420.40">
    <property type="match status" value="2"/>
</dbReference>
<dbReference type="InterPro" id="IPR043129">
    <property type="entry name" value="ATPase_NBD"/>
</dbReference>
<dbReference type="SUPFAM" id="SSF53067">
    <property type="entry name" value="Actin-like ATPase domain"/>
    <property type="match status" value="2"/>
</dbReference>
<evidence type="ECO:0000256" key="5">
    <source>
        <dbReference type="ARBA" id="ARBA00022840"/>
    </source>
</evidence>
<reference evidence="9" key="1">
    <citation type="journal article" date="2021" name="PeerJ">
        <title>Extensive microbial diversity within the chicken gut microbiome revealed by metagenomics and culture.</title>
        <authorList>
            <person name="Gilroy R."/>
            <person name="Ravi A."/>
            <person name="Getino M."/>
            <person name="Pursley I."/>
            <person name="Horton D.L."/>
            <person name="Alikhan N.F."/>
            <person name="Baker D."/>
            <person name="Gharbi K."/>
            <person name="Hall N."/>
            <person name="Watson M."/>
            <person name="Adriaenssens E.M."/>
            <person name="Foster-Nyarko E."/>
            <person name="Jarju S."/>
            <person name="Secka A."/>
            <person name="Antonio M."/>
            <person name="Oren A."/>
            <person name="Chaudhuri R.R."/>
            <person name="La Ragione R."/>
            <person name="Hildebrand F."/>
            <person name="Pallen M.J."/>
        </authorList>
    </citation>
    <scope>NUCLEOTIDE SEQUENCE</scope>
    <source>
        <strain evidence="9">USASDec5-558</strain>
    </source>
</reference>
<keyword evidence="2" id="KW-0808">Transferase</keyword>
<evidence type="ECO:0000256" key="2">
    <source>
        <dbReference type="ARBA" id="ARBA00022679"/>
    </source>
</evidence>
<dbReference type="AlphaFoldDB" id="A0A9D2B0N6"/>
<dbReference type="PANTHER" id="PTHR43095">
    <property type="entry name" value="SUGAR KINASE"/>
    <property type="match status" value="1"/>
</dbReference>
<evidence type="ECO:0008006" key="11">
    <source>
        <dbReference type="Google" id="ProtNLM"/>
    </source>
</evidence>
<dbReference type="InterPro" id="IPR013449">
    <property type="entry name" value="Rhamnulokinase"/>
</dbReference>
<dbReference type="InterPro" id="IPR018484">
    <property type="entry name" value="FGGY_N"/>
</dbReference>
<proteinExistence type="inferred from homology"/>
<dbReference type="CDD" id="cd07771">
    <property type="entry name" value="ASKHA_NBD_FGGY_RhaB-like"/>
    <property type="match status" value="1"/>
</dbReference>
<keyword evidence="5" id="KW-0067">ATP-binding</keyword>
<evidence type="ECO:0000256" key="1">
    <source>
        <dbReference type="ARBA" id="ARBA00009156"/>
    </source>
</evidence>
<dbReference type="EMBL" id="DXEV01000030">
    <property type="protein sequence ID" value="HIX56111.1"/>
    <property type="molecule type" value="Genomic_DNA"/>
</dbReference>
<protein>
    <recommendedName>
        <fullName evidence="11">Rhamnulokinase</fullName>
    </recommendedName>
</protein>
<accession>A0A9D2B0N6</accession>
<dbReference type="Pfam" id="PF02782">
    <property type="entry name" value="FGGY_C"/>
    <property type="match status" value="1"/>
</dbReference>
<comment type="caution">
    <text evidence="9">The sequence shown here is derived from an EMBL/GenBank/DDBJ whole genome shotgun (WGS) entry which is preliminary data.</text>
</comment>